<feature type="transmembrane region" description="Helical" evidence="3">
    <location>
        <begin position="102"/>
        <end position="123"/>
    </location>
</feature>
<dbReference type="PANTHER" id="PTHR37312">
    <property type="entry name" value="MEMBRANE-BOUND ACYLTRANSFERASE YKRP-RELATED"/>
    <property type="match status" value="1"/>
</dbReference>
<keyword evidence="3" id="KW-1133">Transmembrane helix</keyword>
<feature type="transmembrane region" description="Helical" evidence="3">
    <location>
        <begin position="69"/>
        <end position="90"/>
    </location>
</feature>
<feature type="transmembrane region" description="Helical" evidence="3">
    <location>
        <begin position="253"/>
        <end position="276"/>
    </location>
</feature>
<keyword evidence="5" id="KW-0808">Transferase</keyword>
<name>A0A494ZB61_9BACL</name>
<sequence length="329" mass="38936">MNRIPYFDNARAILIYLVIVGHILSKYIDDSHLLGSIYMFIYTFHMPAFILISGFFAKKIYESGYLTKVIKKLLFPYILLQIFYSVYYYYIFDDSIELSLFIPRWALWFLLSLILWNILLYFFGKIKYGLPLALVISILIGYDDSINEVLSLSRTFFFFPFFLVGYYLKTEHLLKLKSRTHVLNGVLLAMIGFITIYYFVPIEQHVWLLGKRPYDEISTVPMQWAWLGRFVAYIVMFTATYMFLTLVSNKRRFYTSIGSVTISIYLLHMVVIRIFYDSPIKEYILESKQYWLIFVFAASILFILSRKPVYTVVNQICTLPTKKNILGHK</sequence>
<gene>
    <name evidence="5" type="ORF">D8M03_00370</name>
</gene>
<keyword evidence="6" id="KW-1185">Reference proteome</keyword>
<evidence type="ECO:0000256" key="1">
    <source>
        <dbReference type="ARBA" id="ARBA00004370"/>
    </source>
</evidence>
<feature type="transmembrane region" description="Helical" evidence="3">
    <location>
        <begin position="128"/>
        <end position="143"/>
    </location>
</feature>
<reference evidence="5 6" key="1">
    <citation type="journal article" date="2016" name="Antonie Van Leeuwenhoek">
        <title>Lysinibacillus endophyticus sp. nov., an indole-3-acetic acid producing endophytic bacterium isolated from corn root (Zea mays cv. Xinken-5).</title>
        <authorList>
            <person name="Yu J."/>
            <person name="Guan X."/>
            <person name="Liu C."/>
            <person name="Xiang W."/>
            <person name="Yu Z."/>
            <person name="Liu X."/>
            <person name="Wang G."/>
        </authorList>
    </citation>
    <scope>NUCLEOTIDE SEQUENCE [LARGE SCALE GENOMIC DNA]</scope>
    <source>
        <strain evidence="5 6">DSM 100506</strain>
    </source>
</reference>
<protein>
    <submittedName>
        <fullName evidence="5">Acyltransferase</fullName>
    </submittedName>
</protein>
<dbReference type="Pfam" id="PF01757">
    <property type="entry name" value="Acyl_transf_3"/>
    <property type="match status" value="1"/>
</dbReference>
<dbReference type="AlphaFoldDB" id="A0A494ZB61"/>
<comment type="subcellular location">
    <subcellularLocation>
        <location evidence="1">Membrane</location>
    </subcellularLocation>
</comment>
<dbReference type="InterPro" id="IPR002656">
    <property type="entry name" value="Acyl_transf_3_dom"/>
</dbReference>
<feature type="transmembrane region" description="Helical" evidence="3">
    <location>
        <begin position="12"/>
        <end position="28"/>
    </location>
</feature>
<accession>A0A494ZB61</accession>
<evidence type="ECO:0000259" key="4">
    <source>
        <dbReference type="Pfam" id="PF01757"/>
    </source>
</evidence>
<evidence type="ECO:0000313" key="5">
    <source>
        <dbReference type="EMBL" id="RKQ20040.1"/>
    </source>
</evidence>
<keyword evidence="3" id="KW-0472">Membrane</keyword>
<feature type="domain" description="Acyltransferase 3" evidence="4">
    <location>
        <begin position="5"/>
        <end position="304"/>
    </location>
</feature>
<evidence type="ECO:0000256" key="2">
    <source>
        <dbReference type="ARBA" id="ARBA00007400"/>
    </source>
</evidence>
<feature type="transmembrane region" description="Helical" evidence="3">
    <location>
        <begin position="34"/>
        <end position="57"/>
    </location>
</feature>
<dbReference type="GO" id="GO:0016747">
    <property type="term" value="F:acyltransferase activity, transferring groups other than amino-acyl groups"/>
    <property type="evidence" value="ECO:0007669"/>
    <property type="project" value="InterPro"/>
</dbReference>
<evidence type="ECO:0000313" key="6">
    <source>
        <dbReference type="Proteomes" id="UP000272238"/>
    </source>
</evidence>
<dbReference type="InterPro" id="IPR052734">
    <property type="entry name" value="Nod_factor_acetyltransferase"/>
</dbReference>
<keyword evidence="5" id="KW-0012">Acyltransferase</keyword>
<feature type="transmembrane region" description="Helical" evidence="3">
    <location>
        <begin position="224"/>
        <end position="246"/>
    </location>
</feature>
<evidence type="ECO:0000256" key="3">
    <source>
        <dbReference type="SAM" id="Phobius"/>
    </source>
</evidence>
<comment type="caution">
    <text evidence="5">The sequence shown here is derived from an EMBL/GenBank/DDBJ whole genome shotgun (WGS) entry which is preliminary data.</text>
</comment>
<proteinExistence type="inferred from homology"/>
<dbReference type="EMBL" id="RBZN01000001">
    <property type="protein sequence ID" value="RKQ20040.1"/>
    <property type="molecule type" value="Genomic_DNA"/>
</dbReference>
<feature type="transmembrane region" description="Helical" evidence="3">
    <location>
        <begin position="180"/>
        <end position="200"/>
    </location>
</feature>
<keyword evidence="3" id="KW-0812">Transmembrane</keyword>
<feature type="transmembrane region" description="Helical" evidence="3">
    <location>
        <begin position="288"/>
        <end position="305"/>
    </location>
</feature>
<dbReference type="PANTHER" id="PTHR37312:SF1">
    <property type="entry name" value="MEMBRANE-BOUND ACYLTRANSFERASE YKRP-RELATED"/>
    <property type="match status" value="1"/>
</dbReference>
<comment type="similarity">
    <text evidence="2">Belongs to the acyltransferase 3 family.</text>
</comment>
<dbReference type="RefSeq" id="WP_121212694.1">
    <property type="nucleotide sequence ID" value="NZ_JAMYWW010000001.1"/>
</dbReference>
<dbReference type="Proteomes" id="UP000272238">
    <property type="component" value="Unassembled WGS sequence"/>
</dbReference>
<organism evidence="5 6">
    <name type="scientific">Ureibacillus endophyticus</name>
    <dbReference type="NCBI Taxonomy" id="1978490"/>
    <lineage>
        <taxon>Bacteria</taxon>
        <taxon>Bacillati</taxon>
        <taxon>Bacillota</taxon>
        <taxon>Bacilli</taxon>
        <taxon>Bacillales</taxon>
        <taxon>Caryophanaceae</taxon>
        <taxon>Ureibacillus</taxon>
    </lineage>
</organism>
<feature type="transmembrane region" description="Helical" evidence="3">
    <location>
        <begin position="149"/>
        <end position="168"/>
    </location>
</feature>
<dbReference type="OrthoDB" id="6623990at2"/>